<evidence type="ECO:0000313" key="1">
    <source>
        <dbReference type="EMBL" id="VDK33822.1"/>
    </source>
</evidence>
<evidence type="ECO:0000313" key="3">
    <source>
        <dbReference type="WBParaSite" id="ASIM_0000897801-mRNA-1"/>
    </source>
</evidence>
<protein>
    <submittedName>
        <fullName evidence="1 3">Uncharacterized protein</fullName>
    </submittedName>
</protein>
<accession>A0A0M3JMT9</accession>
<gene>
    <name evidence="1" type="ORF">ASIM_LOCUS8715</name>
</gene>
<name>A0A0M3JMT9_ANISI</name>
<proteinExistence type="predicted"/>
<keyword evidence="2" id="KW-1185">Reference proteome</keyword>
<dbReference type="AlphaFoldDB" id="A0A0M3JMT9"/>
<dbReference type="Proteomes" id="UP000267096">
    <property type="component" value="Unassembled WGS sequence"/>
</dbReference>
<sequence length="72" mass="8528">MEKQLDDSRVSRKNIDANRERISSRRWTRRETLDNENWLASKQTLSDINNCRLVEVSDENSVEKSDVFQSDL</sequence>
<dbReference type="WBParaSite" id="ASIM_0000897801-mRNA-1">
    <property type="protein sequence ID" value="ASIM_0000897801-mRNA-1"/>
    <property type="gene ID" value="ASIM_0000897801"/>
</dbReference>
<reference evidence="1 2" key="2">
    <citation type="submission" date="2018-11" db="EMBL/GenBank/DDBJ databases">
        <authorList>
            <consortium name="Pathogen Informatics"/>
        </authorList>
    </citation>
    <scope>NUCLEOTIDE SEQUENCE [LARGE SCALE GENOMIC DNA]</scope>
</reference>
<evidence type="ECO:0000313" key="2">
    <source>
        <dbReference type="Proteomes" id="UP000267096"/>
    </source>
</evidence>
<dbReference type="EMBL" id="UYRR01024428">
    <property type="protein sequence ID" value="VDK33822.1"/>
    <property type="molecule type" value="Genomic_DNA"/>
</dbReference>
<reference evidence="3" key="1">
    <citation type="submission" date="2017-02" db="UniProtKB">
        <authorList>
            <consortium name="WormBaseParasite"/>
        </authorList>
    </citation>
    <scope>IDENTIFICATION</scope>
</reference>
<organism evidence="3">
    <name type="scientific">Anisakis simplex</name>
    <name type="common">Herring worm</name>
    <dbReference type="NCBI Taxonomy" id="6269"/>
    <lineage>
        <taxon>Eukaryota</taxon>
        <taxon>Metazoa</taxon>
        <taxon>Ecdysozoa</taxon>
        <taxon>Nematoda</taxon>
        <taxon>Chromadorea</taxon>
        <taxon>Rhabditida</taxon>
        <taxon>Spirurina</taxon>
        <taxon>Ascaridomorpha</taxon>
        <taxon>Ascaridoidea</taxon>
        <taxon>Anisakidae</taxon>
        <taxon>Anisakis</taxon>
        <taxon>Anisakis simplex complex</taxon>
    </lineage>
</organism>